<dbReference type="PANTHER" id="PTHR40626">
    <property type="entry name" value="MIP31509P"/>
    <property type="match status" value="1"/>
</dbReference>
<dbReference type="GO" id="GO:0005634">
    <property type="term" value="C:nucleus"/>
    <property type="evidence" value="ECO:0007669"/>
    <property type="project" value="UniProtKB-SubCell"/>
</dbReference>
<dbReference type="InterPro" id="IPR007219">
    <property type="entry name" value="XnlR_reg_dom"/>
</dbReference>
<feature type="domain" description="C2H2-type" evidence="9">
    <location>
        <begin position="52"/>
        <end position="73"/>
    </location>
</feature>
<keyword evidence="5" id="KW-0862">Zinc</keyword>
<evidence type="ECO:0000256" key="5">
    <source>
        <dbReference type="ARBA" id="ARBA00022833"/>
    </source>
</evidence>
<dbReference type="GO" id="GO:0008270">
    <property type="term" value="F:zinc ion binding"/>
    <property type="evidence" value="ECO:0007669"/>
    <property type="project" value="UniProtKB-KW"/>
</dbReference>
<evidence type="ECO:0000256" key="3">
    <source>
        <dbReference type="ARBA" id="ARBA00022737"/>
    </source>
</evidence>
<keyword evidence="11" id="KW-1185">Reference proteome</keyword>
<organism evidence="10 11">
    <name type="scientific">Aureobasidium uvarum</name>
    <dbReference type="NCBI Taxonomy" id="2773716"/>
    <lineage>
        <taxon>Eukaryota</taxon>
        <taxon>Fungi</taxon>
        <taxon>Dikarya</taxon>
        <taxon>Ascomycota</taxon>
        <taxon>Pezizomycotina</taxon>
        <taxon>Dothideomycetes</taxon>
        <taxon>Dothideomycetidae</taxon>
        <taxon>Dothideales</taxon>
        <taxon>Saccotheciaceae</taxon>
        <taxon>Aureobasidium</taxon>
    </lineage>
</organism>
<dbReference type="InterPro" id="IPR051059">
    <property type="entry name" value="VerF-like"/>
</dbReference>
<dbReference type="AlphaFoldDB" id="A0A9N8K6V2"/>
<dbReference type="InterPro" id="IPR036236">
    <property type="entry name" value="Znf_C2H2_sf"/>
</dbReference>
<keyword evidence="6" id="KW-0539">Nucleus</keyword>
<comment type="subcellular location">
    <subcellularLocation>
        <location evidence="1">Nucleus</location>
    </subcellularLocation>
</comment>
<evidence type="ECO:0000256" key="4">
    <source>
        <dbReference type="ARBA" id="ARBA00022771"/>
    </source>
</evidence>
<dbReference type="PROSITE" id="PS50157">
    <property type="entry name" value="ZINC_FINGER_C2H2_2"/>
    <property type="match status" value="2"/>
</dbReference>
<reference evidence="10" key="1">
    <citation type="submission" date="2020-06" db="EMBL/GenBank/DDBJ databases">
        <authorList>
            <person name="Onetto C."/>
        </authorList>
    </citation>
    <scope>NUCLEOTIDE SEQUENCE</scope>
</reference>
<evidence type="ECO:0000256" key="1">
    <source>
        <dbReference type="ARBA" id="ARBA00004123"/>
    </source>
</evidence>
<dbReference type="GO" id="GO:0000981">
    <property type="term" value="F:DNA-binding transcription factor activity, RNA polymerase II-specific"/>
    <property type="evidence" value="ECO:0007669"/>
    <property type="project" value="InterPro"/>
</dbReference>
<evidence type="ECO:0000313" key="10">
    <source>
        <dbReference type="EMBL" id="CAD0106083.1"/>
    </source>
</evidence>
<evidence type="ECO:0000313" key="11">
    <source>
        <dbReference type="Proteomes" id="UP000745764"/>
    </source>
</evidence>
<keyword evidence="4 7" id="KW-0863">Zinc-finger</keyword>
<feature type="region of interest" description="Disordered" evidence="8">
    <location>
        <begin position="1"/>
        <end position="54"/>
    </location>
</feature>
<comment type="caution">
    <text evidence="10">The sequence shown here is derived from an EMBL/GenBank/DDBJ whole genome shotgun (WGS) entry which is preliminary data.</text>
</comment>
<dbReference type="PANTHER" id="PTHR40626:SF11">
    <property type="entry name" value="ZINC FINGER PROTEIN YPR022C"/>
    <property type="match status" value="1"/>
</dbReference>
<dbReference type="OrthoDB" id="427030at2759"/>
<name>A0A9N8K6V2_9PEZI</name>
<dbReference type="Gene3D" id="3.30.160.60">
    <property type="entry name" value="Classic Zinc Finger"/>
    <property type="match status" value="1"/>
</dbReference>
<dbReference type="CDD" id="cd12148">
    <property type="entry name" value="fungal_TF_MHR"/>
    <property type="match status" value="1"/>
</dbReference>
<evidence type="ECO:0000256" key="2">
    <source>
        <dbReference type="ARBA" id="ARBA00022723"/>
    </source>
</evidence>
<dbReference type="Proteomes" id="UP000745764">
    <property type="component" value="Unassembled WGS sequence"/>
</dbReference>
<dbReference type="EMBL" id="CAINUL010000001">
    <property type="protein sequence ID" value="CAD0106083.1"/>
    <property type="molecule type" value="Genomic_DNA"/>
</dbReference>
<dbReference type="SUPFAM" id="SSF57667">
    <property type="entry name" value="beta-beta-alpha zinc fingers"/>
    <property type="match status" value="1"/>
</dbReference>
<dbReference type="InterPro" id="IPR013087">
    <property type="entry name" value="Znf_C2H2_type"/>
</dbReference>
<dbReference type="GO" id="GO:0000785">
    <property type="term" value="C:chromatin"/>
    <property type="evidence" value="ECO:0007669"/>
    <property type="project" value="TreeGrafter"/>
</dbReference>
<sequence>MKSKSKTTTKTSRRQGANKTNESHEIPTVEDEANVRPIKRRRTTSKPKDRRYECPHDGCDKSYSRAEHLYRHQLNRRSVNGCATRLTADVLADAPKQIFNCDFEGCDRHFVRQDLCARHRERHTKENSHLYRRDAFKQGKLKSSHIAEAQQEQSPMAQLAASTTASDSSEPQIAEQSTTSKPHEPVLSFNSIVLDPRLTTESEHFNSAMPSGPFAGSMVSADYANIPNSVSDSIASRLAAHLNHSDTTQATSSNLATSGAVAERLDESRLETNSTVFARPNIPPTLSMDMYHLNPMQNLFNPLINASGAYLPHPYPPPSSGRSPSTFTNLPTLPQYSYSAQVTSPTGIRSDSVTSYLSKGTLNNKQAAGFVDPAAFSQLPAGAAVPVFNENYGPSPPDMPGAEFISWLFEEDPKIFSPQLQAPYNLSLQMPFDNIQSSNGEVYLESLIRPSPVAKTEQDSIQPECVLSGPRRQRLLDLVISDFRDSRHAHVTAQREKTLTGSHGGEKHVLSLRMMQVFCSSFWLNIHPQLPILHRSTFSTETCPDLLLIAIMTLGASCLEPSYGYEVTQASAELASFLAWHTRRMIFEDPDFIPPAKLWIFQALLLLEVFEKMFSTTTLHQRAHVHHCTTLTLMRRGSSLMGRAALDFAPYDIDPTRTPPGPNGSVNTCGRNTKDEWWNNWISNEATRRTAFAAFIIDTTHATMFGHEAVMVAHEMRIPLPCDEALWAAPSGAEVRSHEHSLTVSGYRPMSFLEALKKTLNSQHVQTNTFGRVTIMAGLMSVSWHMRMQDVRASSIGVGKQGSWSDQLASACDFWRRDFDLSLAQSSSNIPVYLQDRMLSDVMDKEKVFESRTVLHHLARMAMYVDIVDCQILAGAKRSLGRVITANDHAAASKKLRETWAPSHGARDAVFYALRFLSAVLLPEGDGSSGIRSSGQGLAYSARDDNSLNRPWVLYFAALVVWTYGFCLDGPIAPPLPTYTLRTHEIQFRDLRGFLRRVGGVRSADDLQHVKHRNGMLGMLMLLKEIFSKTRWELLHEASVMLGNCIELLMPGHSNL</sequence>
<keyword evidence="2" id="KW-0479">Metal-binding</keyword>
<dbReference type="SMART" id="SM00355">
    <property type="entry name" value="ZnF_C2H2"/>
    <property type="match status" value="2"/>
</dbReference>
<feature type="region of interest" description="Disordered" evidence="8">
    <location>
        <begin position="141"/>
        <end position="187"/>
    </location>
</feature>
<evidence type="ECO:0000256" key="6">
    <source>
        <dbReference type="ARBA" id="ARBA00023242"/>
    </source>
</evidence>
<protein>
    <recommendedName>
        <fullName evidence="9">C2H2-type domain-containing protein</fullName>
    </recommendedName>
</protein>
<dbReference type="GO" id="GO:0000978">
    <property type="term" value="F:RNA polymerase II cis-regulatory region sequence-specific DNA binding"/>
    <property type="evidence" value="ECO:0007669"/>
    <property type="project" value="InterPro"/>
</dbReference>
<dbReference type="GO" id="GO:0006351">
    <property type="term" value="P:DNA-templated transcription"/>
    <property type="evidence" value="ECO:0007669"/>
    <property type="project" value="InterPro"/>
</dbReference>
<feature type="compositionally biased region" description="Basic residues" evidence="8">
    <location>
        <begin position="1"/>
        <end position="13"/>
    </location>
</feature>
<evidence type="ECO:0000256" key="8">
    <source>
        <dbReference type="SAM" id="MobiDB-lite"/>
    </source>
</evidence>
<evidence type="ECO:0000259" key="9">
    <source>
        <dbReference type="PROSITE" id="PS50157"/>
    </source>
</evidence>
<dbReference type="Pfam" id="PF04082">
    <property type="entry name" value="Fungal_trans"/>
    <property type="match status" value="1"/>
</dbReference>
<dbReference type="PROSITE" id="PS00028">
    <property type="entry name" value="ZINC_FINGER_C2H2_1"/>
    <property type="match status" value="1"/>
</dbReference>
<feature type="compositionally biased region" description="Polar residues" evidence="8">
    <location>
        <begin position="150"/>
        <end position="180"/>
    </location>
</feature>
<evidence type="ECO:0000256" key="7">
    <source>
        <dbReference type="PROSITE-ProRule" id="PRU00042"/>
    </source>
</evidence>
<accession>A0A9N8K6V2</accession>
<proteinExistence type="predicted"/>
<keyword evidence="3" id="KW-0677">Repeat</keyword>
<gene>
    <name evidence="10" type="ORF">AWRI4620_LOCUS338</name>
</gene>
<feature type="domain" description="C2H2-type" evidence="9">
    <location>
        <begin position="99"/>
        <end position="128"/>
    </location>
</feature>